<gene>
    <name evidence="1" type="ORF">BKA67DRAFT_642547</name>
</gene>
<proteinExistence type="predicted"/>
<protein>
    <submittedName>
        <fullName evidence="1">Uncharacterized protein</fullName>
    </submittedName>
</protein>
<dbReference type="Proteomes" id="UP000758603">
    <property type="component" value="Unassembled WGS sequence"/>
</dbReference>
<evidence type="ECO:0000313" key="2">
    <source>
        <dbReference type="Proteomes" id="UP000758603"/>
    </source>
</evidence>
<comment type="caution">
    <text evidence="1">The sequence shown here is derived from an EMBL/GenBank/DDBJ whole genome shotgun (WGS) entry which is preliminary data.</text>
</comment>
<dbReference type="RefSeq" id="XP_045960634.1">
    <property type="nucleotide sequence ID" value="XM_046105806.1"/>
</dbReference>
<sequence length="154" mass="17652">MCIKRYVGFFSCGHPDQGPDAIVSVEFCKRAHSSGVVCEDYRWFRMLSQQNGALQHEPVYPQCRPGWKMIWQDRTDTLENSRYVLRVLLSSGFLNSRHLNSQDREALLATFETFPAYLDDAITKEAHKGSSNLSILVLKAGWLSLKRRIEDAIN</sequence>
<accession>A0A9P8UQX4</accession>
<evidence type="ECO:0000313" key="1">
    <source>
        <dbReference type="EMBL" id="KAH6656400.1"/>
    </source>
</evidence>
<reference evidence="1" key="1">
    <citation type="journal article" date="2021" name="Nat. Commun.">
        <title>Genetic determinants of endophytism in the Arabidopsis root mycobiome.</title>
        <authorList>
            <person name="Mesny F."/>
            <person name="Miyauchi S."/>
            <person name="Thiergart T."/>
            <person name="Pickel B."/>
            <person name="Atanasova L."/>
            <person name="Karlsson M."/>
            <person name="Huettel B."/>
            <person name="Barry K.W."/>
            <person name="Haridas S."/>
            <person name="Chen C."/>
            <person name="Bauer D."/>
            <person name="Andreopoulos W."/>
            <person name="Pangilinan J."/>
            <person name="LaButti K."/>
            <person name="Riley R."/>
            <person name="Lipzen A."/>
            <person name="Clum A."/>
            <person name="Drula E."/>
            <person name="Henrissat B."/>
            <person name="Kohler A."/>
            <person name="Grigoriev I.V."/>
            <person name="Martin F.M."/>
            <person name="Hacquard S."/>
        </authorList>
    </citation>
    <scope>NUCLEOTIDE SEQUENCE</scope>
    <source>
        <strain evidence="1">MPI-SDFR-AT-0073</strain>
    </source>
</reference>
<dbReference type="GeneID" id="70134697"/>
<name>A0A9P8UQX4_9PEZI</name>
<dbReference type="AlphaFoldDB" id="A0A9P8UQX4"/>
<dbReference type="EMBL" id="JAGPXC010000002">
    <property type="protein sequence ID" value="KAH6656400.1"/>
    <property type="molecule type" value="Genomic_DNA"/>
</dbReference>
<organism evidence="1 2">
    <name type="scientific">Truncatella angustata</name>
    <dbReference type="NCBI Taxonomy" id="152316"/>
    <lineage>
        <taxon>Eukaryota</taxon>
        <taxon>Fungi</taxon>
        <taxon>Dikarya</taxon>
        <taxon>Ascomycota</taxon>
        <taxon>Pezizomycotina</taxon>
        <taxon>Sordariomycetes</taxon>
        <taxon>Xylariomycetidae</taxon>
        <taxon>Amphisphaeriales</taxon>
        <taxon>Sporocadaceae</taxon>
        <taxon>Truncatella</taxon>
    </lineage>
</organism>
<keyword evidence="2" id="KW-1185">Reference proteome</keyword>